<dbReference type="EMBL" id="JYNU01000058">
    <property type="protein sequence ID" value="KMO68059.1"/>
    <property type="molecule type" value="Genomic_DNA"/>
</dbReference>
<protein>
    <submittedName>
        <fullName evidence="1">Uncharacterized protein</fullName>
    </submittedName>
</protein>
<gene>
    <name evidence="1" type="ORF">MOBUDSM44075_05057</name>
</gene>
<proteinExistence type="predicted"/>
<dbReference type="Proteomes" id="UP000036313">
    <property type="component" value="Unassembled WGS sequence"/>
</dbReference>
<comment type="caution">
    <text evidence="1">The sequence shown here is derived from an EMBL/GenBank/DDBJ whole genome shotgun (WGS) entry which is preliminary data.</text>
</comment>
<evidence type="ECO:0000313" key="1">
    <source>
        <dbReference type="EMBL" id="KMO68059.1"/>
    </source>
</evidence>
<sequence>MNDELSKANNRGFELGRRHAALADVIGQAALWARSFGVSTAEVLPDGSVFMTYPLTQHADYLMEHWRLLGGACVNLASSFEGRMSAQEVSVTPLSYGAAIQSPTYVIGADFVHVLQSRSAHRSTLQDLWRNEVTNAAMYLSVCGIRTDGLERYASTSQALFDDASTVVREAYAHSVAVTYGRIWARASQANEGRVLMAWMKALADGGFSFEECVLELRDLKVASPEAVSCCLNSKSAWLHEE</sequence>
<reference evidence="1 2" key="1">
    <citation type="journal article" date="2015" name="Genome Biol. Evol.">
        <title>Characterization of Three Mycobacterium spp. with Potential Use in Bioremediation by Genome Sequencing and Comparative Genomics.</title>
        <authorList>
            <person name="Das S."/>
            <person name="Pettersson B.M."/>
            <person name="Behra P.R."/>
            <person name="Ramesh M."/>
            <person name="Dasgupta S."/>
            <person name="Bhattacharya A."/>
            <person name="Kirsebom L.A."/>
        </authorList>
    </citation>
    <scope>NUCLEOTIDE SEQUENCE [LARGE SCALE GENOMIC DNA]</scope>
    <source>
        <strain evidence="1 2">DSM 44075</strain>
    </source>
</reference>
<name>A0A0J6VD25_9MYCO</name>
<dbReference type="PATRIC" id="fig|1807.14.peg.5097"/>
<organism evidence="1 2">
    <name type="scientific">Mycolicibacterium obuense</name>
    <dbReference type="NCBI Taxonomy" id="1807"/>
    <lineage>
        <taxon>Bacteria</taxon>
        <taxon>Bacillati</taxon>
        <taxon>Actinomycetota</taxon>
        <taxon>Actinomycetes</taxon>
        <taxon>Mycobacteriales</taxon>
        <taxon>Mycobacteriaceae</taxon>
        <taxon>Mycolicibacterium</taxon>
    </lineage>
</organism>
<accession>A0A0J6VD25</accession>
<dbReference type="AlphaFoldDB" id="A0A0J6VD25"/>
<evidence type="ECO:0000313" key="2">
    <source>
        <dbReference type="Proteomes" id="UP000036313"/>
    </source>
</evidence>
<dbReference type="RefSeq" id="WP_082164363.1">
    <property type="nucleotide sequence ID" value="NZ_JYNU01000058.1"/>
</dbReference>